<feature type="compositionally biased region" description="Basic and acidic residues" evidence="1">
    <location>
        <begin position="458"/>
        <end position="469"/>
    </location>
</feature>
<dbReference type="GeneID" id="22578276"/>
<feature type="compositionally biased region" description="Basic and acidic residues" evidence="1">
    <location>
        <begin position="29"/>
        <end position="47"/>
    </location>
</feature>
<dbReference type="RefSeq" id="XP_010702215.1">
    <property type="nucleotide sequence ID" value="XM_010703913.1"/>
</dbReference>
<proteinExistence type="predicted"/>
<dbReference type="VEuPathDB" id="TriTrypDB:LPAL13_330017400"/>
<feature type="region of interest" description="Disordered" evidence="1">
    <location>
        <begin position="128"/>
        <end position="147"/>
    </location>
</feature>
<feature type="region of interest" description="Disordered" evidence="1">
    <location>
        <begin position="458"/>
        <end position="497"/>
    </location>
</feature>
<feature type="compositionally biased region" description="Acidic residues" evidence="1">
    <location>
        <begin position="766"/>
        <end position="776"/>
    </location>
</feature>
<dbReference type="KEGG" id="lpan:LPMP_331230"/>
<feature type="compositionally biased region" description="Basic and acidic residues" evidence="1">
    <location>
        <begin position="753"/>
        <end position="765"/>
    </location>
</feature>
<dbReference type="eggNOG" id="ENOG502S0H5">
    <property type="taxonomic scope" value="Eukaryota"/>
</dbReference>
<dbReference type="VEuPathDB" id="TriTrypDB:LPMP_331230"/>
<organism evidence="2 3">
    <name type="scientific">Leishmania panamensis</name>
    <dbReference type="NCBI Taxonomy" id="5679"/>
    <lineage>
        <taxon>Eukaryota</taxon>
        <taxon>Discoba</taxon>
        <taxon>Euglenozoa</taxon>
        <taxon>Kinetoplastea</taxon>
        <taxon>Metakinetoplastina</taxon>
        <taxon>Trypanosomatida</taxon>
        <taxon>Trypanosomatidae</taxon>
        <taxon>Leishmaniinae</taxon>
        <taxon>Leishmania</taxon>
        <taxon>Leishmania guyanensis species complex</taxon>
    </lineage>
</organism>
<gene>
    <name evidence="2" type="ORF">LPMP_331230</name>
</gene>
<feature type="region of interest" description="Disordered" evidence="1">
    <location>
        <begin position="747"/>
        <end position="776"/>
    </location>
</feature>
<feature type="compositionally biased region" description="Acidic residues" evidence="1">
    <location>
        <begin position="48"/>
        <end position="59"/>
    </location>
</feature>
<dbReference type="Proteomes" id="UP000063063">
    <property type="component" value="Chromosome 33"/>
</dbReference>
<dbReference type="OrthoDB" id="273467at2759"/>
<evidence type="ECO:0000313" key="2">
    <source>
        <dbReference type="EMBL" id="AIO01415.1"/>
    </source>
</evidence>
<feature type="region of interest" description="Disordered" evidence="1">
    <location>
        <begin position="378"/>
        <end position="398"/>
    </location>
</feature>
<feature type="region of interest" description="Disordered" evidence="1">
    <location>
        <begin position="202"/>
        <end position="234"/>
    </location>
</feature>
<dbReference type="EMBL" id="CP009402">
    <property type="protein sequence ID" value="AIO01415.1"/>
    <property type="molecule type" value="Genomic_DNA"/>
</dbReference>
<feature type="compositionally biased region" description="Acidic residues" evidence="1">
    <location>
        <begin position="134"/>
        <end position="145"/>
    </location>
</feature>
<sequence>MSSEEYEEGDIASDQERRENDDVDEEDKDAVSDSAEERELPPSHPSDEEVEEEDYDALDDTPAPKPFPKTIRLRLPRQTSARAACEPTRVHVCLTRGIIGRPQEGGVHGKGSNSDEEDAALQVAPPAVAAGGSEADDGTEKEEENAVSSAAATLQGCCAENHRYETDYATPLAALRRRLILRHLHGDTKRQQRFLLSERAREKRNRLSAHGDAVEGEGEENDGGGEAEEEGGNADPLKEVVWPWTTLPKPPPYWLPALLSNDAHTFQRVLHIMYGWIIAPDPNPCDRLQLDATGQLCIGTPNTEEAKENSNNAEEADPAHHNTDFYLASGAFIGEGEEEVDEEACSNSANRDSVALAELTSKSLLGAFNDCELNEEEHHLGEETQSQQQDLGSLDGPGRSHVLSISTAPPPVAALPYFPFTEYELYIVYDATSEEWHLLDTHPLFVMEACRRRRAEQLARKEGQPRGEVADDASLGSDEETASETGSETGSEEEAKGGCHVPEYALDTIIPVSPVVLAALFSPAALRCCLLQPHRAEPQSEDDAGEVEDDDADGNAATAAAMHSVSSHAVLRTFDHAWLSVDTSAALPILATICRTRQRVLQQDALRIPYALGNLWIDVNPLYALPAFADVANGAGVDDVRQWRAQPGQHPEEDVGDDEVGPVSSPMKTAELCCSHRWGNALDSIVDPGHYGRLVLTSLLDAGLLPTRPVELAVFHRLSLLRLTLWWWMRLPAKLIQQWGFDAEDDGAGAGRSADDGDDTARMSDEGSEEEAVNDEELDEMAVEDVTELLLQRIEKISNRDARLRRFRLRTRHPTVVFAPLLQRVLLELQRRLDRMSAVDARGAPLAPSQYTLEESVARTYVAERLESGHPRQDPLVTVAFVGLADPATDETSAAPVAVRIAHVAAVRHQRLYQSDLVLLLLALTTTPIPRPSCAATILGDAEHCFTSTAGNTCKAEEVTVEEAQRDDIDAHTAFFAHLLELKSMRFLRRPQDRTRAGTTKLLLLCTIDFCRGATRQRVLGHLPPFELFGSTGYCPLPDLVQAWSFTCSINRNGNRAKKVATVQLFAYYLWNEIRWRQCKGQYSDAAVTRMREQLPELFELIDSNSSTYIAILAHLDAVAAAHSEAGGGGDGSLSASTAGRRAAPTGVSLHASRKQDCGVASLPAAVAQRQGPSLISTEVLQATQEEEREEADLAPTSVSLPLTLAYPNIYSAGVLESKALVNALWQSFAVAPHTYMTAETLHALLFGKNAHHSDDAGGIAVGAAGDTRRFNTAALSVMFENGVTTVQVCPLDCPEAPAIEEALKRADLPAVKVLLGLGAASLRDTCLNGSTTLELWAEKLFSPAEMDVLRFVAYKNKRAIRSDPRLQFGTRRFGSAVANS</sequence>
<protein>
    <submittedName>
        <fullName evidence="2">Uncharacterized protein</fullName>
    </submittedName>
</protein>
<evidence type="ECO:0000313" key="3">
    <source>
        <dbReference type="Proteomes" id="UP000063063"/>
    </source>
</evidence>
<keyword evidence="3" id="KW-1185">Reference proteome</keyword>
<evidence type="ECO:0000256" key="1">
    <source>
        <dbReference type="SAM" id="MobiDB-lite"/>
    </source>
</evidence>
<feature type="compositionally biased region" description="Acidic residues" evidence="1">
    <location>
        <begin position="1"/>
        <end position="13"/>
    </location>
</feature>
<feature type="compositionally biased region" description="Acidic residues" evidence="1">
    <location>
        <begin position="214"/>
        <end position="232"/>
    </location>
</feature>
<name>A0A088S1I0_LEIPA</name>
<reference evidence="2 3" key="1">
    <citation type="journal article" date="2015" name="Sci. Rep.">
        <title>The genome of Leishmania panamensis: insights into genomics of the L. (Viannia) subgenus.</title>
        <authorList>
            <person name="Llanes A."/>
            <person name="Restrepo C.M."/>
            <person name="Vecchio G.D."/>
            <person name="Anguizola F.J."/>
            <person name="Lleonart R."/>
        </authorList>
    </citation>
    <scope>NUCLEOTIDE SEQUENCE [LARGE SCALE GENOMIC DNA]</scope>
    <source>
        <strain evidence="2 3">MHOM/PA/94/PSC-1</strain>
    </source>
</reference>
<feature type="region of interest" description="Disordered" evidence="1">
    <location>
        <begin position="1"/>
        <end position="73"/>
    </location>
</feature>
<accession>A0A088S1I0</accession>